<dbReference type="EMBL" id="CP017480">
    <property type="protein sequence ID" value="APG05616.1"/>
    <property type="molecule type" value="Genomic_DNA"/>
</dbReference>
<dbReference type="PATRIC" id="fig|1440763.5.peg.1997"/>
<accession>A0A0G9HB07</accession>
<keyword evidence="2" id="KW-1185">Reference proteome</keyword>
<dbReference type="RefSeq" id="WP_046967695.1">
    <property type="nucleotide sequence ID" value="NZ_CP017480.1"/>
</dbReference>
<dbReference type="AlphaFoldDB" id="A0A0G9HB07"/>
<evidence type="ECO:0000313" key="2">
    <source>
        <dbReference type="Proteomes" id="UP000182987"/>
    </source>
</evidence>
<protein>
    <submittedName>
        <fullName evidence="1">Uncharacterized protein</fullName>
    </submittedName>
</protein>
<name>A0A0G9HB07_9GAMM</name>
<evidence type="ECO:0000313" key="1">
    <source>
        <dbReference type="EMBL" id="APG05616.1"/>
    </source>
</evidence>
<organism evidence="1 2">
    <name type="scientific">Luteibacter rhizovicinus DSM 16549</name>
    <dbReference type="NCBI Taxonomy" id="1440763"/>
    <lineage>
        <taxon>Bacteria</taxon>
        <taxon>Pseudomonadati</taxon>
        <taxon>Pseudomonadota</taxon>
        <taxon>Gammaproteobacteria</taxon>
        <taxon>Lysobacterales</taxon>
        <taxon>Rhodanobacteraceae</taxon>
        <taxon>Luteibacter</taxon>
    </lineage>
</organism>
<dbReference type="OrthoDB" id="9911253at2"/>
<sequence length="324" mass="36285">MDESVIVITRRGLLALQRLNILVAVAARGLRDSPEALPVLLRALGSKQPDDRTAVAIAQLVMSSAMLFLLFHEAAHLLRGHLTGAAAEDEREPQLLAVSSTPTVPAVAPIGWKELNHPNVYSRTIEFDADIQAFYWTRLYLDHIDTTLLSDELGSESQEVFRVLLSTPDGRRWVTLVAGLCFHLAFSAQASRLVQLKDATHPSRHERIELALLSDAAIANHNAEDTPVLRECVDFVCRMICEDESNGGVMEESAQRLTRRPDQSISAYLEGTRVWLGLSLDEVSAEQVHQQRLALMESMRRWEPIFARRQVTSTLPILPWWRVA</sequence>
<dbReference type="KEGG" id="lrz:BJI69_18035"/>
<gene>
    <name evidence="1" type="ORF">BJI69_18035</name>
</gene>
<proteinExistence type="predicted"/>
<dbReference type="Proteomes" id="UP000182987">
    <property type="component" value="Chromosome"/>
</dbReference>
<reference evidence="2" key="1">
    <citation type="submission" date="2016-09" db="EMBL/GenBank/DDBJ databases">
        <authorList>
            <person name="Lysoe E."/>
        </authorList>
    </citation>
    <scope>NUCLEOTIDE SEQUENCE [LARGE SCALE GENOMIC DNA]</scope>
    <source>
        <strain evidence="2">LJ96T</strain>
    </source>
</reference>